<organism evidence="2 3">
    <name type="scientific">Glossina pallidipes</name>
    <name type="common">Tsetse fly</name>
    <dbReference type="NCBI Taxonomy" id="7398"/>
    <lineage>
        <taxon>Eukaryota</taxon>
        <taxon>Metazoa</taxon>
        <taxon>Ecdysozoa</taxon>
        <taxon>Arthropoda</taxon>
        <taxon>Hexapoda</taxon>
        <taxon>Insecta</taxon>
        <taxon>Pterygota</taxon>
        <taxon>Neoptera</taxon>
        <taxon>Endopterygota</taxon>
        <taxon>Diptera</taxon>
        <taxon>Brachycera</taxon>
        <taxon>Muscomorpha</taxon>
        <taxon>Hippoboscoidea</taxon>
        <taxon>Glossinidae</taxon>
        <taxon>Glossina</taxon>
    </lineage>
</organism>
<dbReference type="EnsemblMetazoa" id="GPAI001881-RA">
    <property type="protein sequence ID" value="GPAI001881-PA"/>
    <property type="gene ID" value="GPAI001881"/>
</dbReference>
<dbReference type="VEuPathDB" id="VectorBase:GPAI001881"/>
<protein>
    <recommendedName>
        <fullName evidence="4">Dolichol phosphate-mannose biosynthesis regulatory protein</fullName>
    </recommendedName>
</protein>
<accession>A0A1A9Z2P0</accession>
<dbReference type="InterPro" id="IPR027417">
    <property type="entry name" value="P-loop_NTPase"/>
</dbReference>
<keyword evidence="1" id="KW-0812">Transmembrane</keyword>
<keyword evidence="3" id="KW-1185">Reference proteome</keyword>
<dbReference type="Gene3D" id="3.40.50.300">
    <property type="entry name" value="P-loop containing nucleotide triphosphate hydrolases"/>
    <property type="match status" value="1"/>
</dbReference>
<dbReference type="Proteomes" id="UP000092445">
    <property type="component" value="Unassembled WGS sequence"/>
</dbReference>
<dbReference type="PANTHER" id="PTHR10285">
    <property type="entry name" value="URIDINE KINASE"/>
    <property type="match status" value="1"/>
</dbReference>
<dbReference type="SUPFAM" id="SSF52540">
    <property type="entry name" value="P-loop containing nucleoside triphosphate hydrolases"/>
    <property type="match status" value="1"/>
</dbReference>
<keyword evidence="1" id="KW-1133">Transmembrane helix</keyword>
<name>A0A1A9Z2P0_GLOPL</name>
<evidence type="ECO:0000313" key="2">
    <source>
        <dbReference type="EnsemblMetazoa" id="GPAI001881-PA"/>
    </source>
</evidence>
<evidence type="ECO:0008006" key="4">
    <source>
        <dbReference type="Google" id="ProtNLM"/>
    </source>
</evidence>
<proteinExistence type="predicted"/>
<reference evidence="2" key="2">
    <citation type="submission" date="2020-05" db="UniProtKB">
        <authorList>
            <consortium name="EnsemblMetazoa"/>
        </authorList>
    </citation>
    <scope>IDENTIFICATION</scope>
    <source>
        <strain evidence="2">IAEA</strain>
    </source>
</reference>
<evidence type="ECO:0000256" key="1">
    <source>
        <dbReference type="SAM" id="Phobius"/>
    </source>
</evidence>
<sequence>MASDANVGKIVFVIAVSVFLYYFFWVSILPFMLIDEEALFNSCAFHARFQSSCWLRILKMQWLVIGISGVTCGGKTTLARSLRDYFTSQRNSPLWNTSFIINDVQLISQDDYFLPVDDLRHKWVEKLNVINFELLSSLDMKQMLSDITWTMKGRYLAGDPVENINNITDISLQSCTGSSNLDRFTTTQSKPSYHNNYGAGQHSQHVCKMLLNHKLPHHYHTINNPQAAHIMRINSQLPGQLGDTRINILLIEGFIIFNQPELLTLCNVKFHFHLPYEKCFERRRKRTYDPPDVTGYFEICVWPHYEKNFTEFRDRKDIIILNGEVDKEKIFKYALRRIFQYVEERCDGACPPPHKLLGIPSFNSNGNVTAMKTTCPMEQQ</sequence>
<keyword evidence="1" id="KW-0472">Membrane</keyword>
<reference evidence="3" key="1">
    <citation type="submission" date="2014-03" db="EMBL/GenBank/DDBJ databases">
        <authorList>
            <person name="Aksoy S."/>
            <person name="Warren W."/>
            <person name="Wilson R.K."/>
        </authorList>
    </citation>
    <scope>NUCLEOTIDE SEQUENCE [LARGE SCALE GENOMIC DNA]</scope>
    <source>
        <strain evidence="3">IAEA</strain>
    </source>
</reference>
<evidence type="ECO:0000313" key="3">
    <source>
        <dbReference type="Proteomes" id="UP000092445"/>
    </source>
</evidence>
<feature type="transmembrane region" description="Helical" evidence="1">
    <location>
        <begin position="12"/>
        <end position="33"/>
    </location>
</feature>
<dbReference type="STRING" id="7398.A0A1A9Z2P0"/>
<dbReference type="AlphaFoldDB" id="A0A1A9Z2P0"/>